<dbReference type="InterPro" id="IPR058625">
    <property type="entry name" value="MdtA-like_BSH"/>
</dbReference>
<dbReference type="SUPFAM" id="SSF111369">
    <property type="entry name" value="HlyD-like secretion proteins"/>
    <property type="match status" value="1"/>
</dbReference>
<organism evidence="7 8">
    <name type="scientific">Haloferula sargassicola</name>
    <dbReference type="NCBI Taxonomy" id="490096"/>
    <lineage>
        <taxon>Bacteria</taxon>
        <taxon>Pseudomonadati</taxon>
        <taxon>Verrucomicrobiota</taxon>
        <taxon>Verrucomicrobiia</taxon>
        <taxon>Verrucomicrobiales</taxon>
        <taxon>Verrucomicrobiaceae</taxon>
        <taxon>Haloferula</taxon>
    </lineage>
</organism>
<dbReference type="NCBIfam" id="TIGR01730">
    <property type="entry name" value="RND_mfp"/>
    <property type="match status" value="1"/>
</dbReference>
<dbReference type="Gene3D" id="2.40.30.170">
    <property type="match status" value="1"/>
</dbReference>
<evidence type="ECO:0000256" key="1">
    <source>
        <dbReference type="ARBA" id="ARBA00009477"/>
    </source>
</evidence>
<feature type="region of interest" description="Disordered" evidence="2">
    <location>
        <begin position="24"/>
        <end position="45"/>
    </location>
</feature>
<comment type="caution">
    <text evidence="7">The sequence shown here is derived from an EMBL/GenBank/DDBJ whole genome shotgun (WGS) entry which is preliminary data.</text>
</comment>
<feature type="signal peptide" evidence="3">
    <location>
        <begin position="1"/>
        <end position="17"/>
    </location>
</feature>
<protein>
    <submittedName>
        <fullName evidence="7">Multidrug resistance protein MdtA</fullName>
    </submittedName>
</protein>
<dbReference type="Proteomes" id="UP001476282">
    <property type="component" value="Unassembled WGS sequence"/>
</dbReference>
<evidence type="ECO:0000313" key="8">
    <source>
        <dbReference type="Proteomes" id="UP001476282"/>
    </source>
</evidence>
<dbReference type="PROSITE" id="PS51257">
    <property type="entry name" value="PROKAR_LIPOPROTEIN"/>
    <property type="match status" value="1"/>
</dbReference>
<dbReference type="Pfam" id="PF25989">
    <property type="entry name" value="YknX_C"/>
    <property type="match status" value="1"/>
</dbReference>
<gene>
    <name evidence="7" type="primary">mdtA_1</name>
    <name evidence="7" type="ORF">Hsar01_00338</name>
</gene>
<feature type="domain" description="CusB-like beta-barrel" evidence="5">
    <location>
        <begin position="196"/>
        <end position="263"/>
    </location>
</feature>
<dbReference type="InterPro" id="IPR006143">
    <property type="entry name" value="RND_pump_MFP"/>
</dbReference>
<keyword evidence="3" id="KW-0732">Signal</keyword>
<proteinExistence type="inferred from homology"/>
<dbReference type="EMBL" id="BAABRI010000002">
    <property type="protein sequence ID" value="GAA5481131.1"/>
    <property type="molecule type" value="Genomic_DNA"/>
</dbReference>
<dbReference type="InterPro" id="IPR058792">
    <property type="entry name" value="Beta-barrel_RND_2"/>
</dbReference>
<dbReference type="Gene3D" id="2.40.420.20">
    <property type="match status" value="1"/>
</dbReference>
<dbReference type="PANTHER" id="PTHR30469">
    <property type="entry name" value="MULTIDRUG RESISTANCE PROTEIN MDTA"/>
    <property type="match status" value="1"/>
</dbReference>
<feature type="chain" id="PRO_5046572656" evidence="3">
    <location>
        <begin position="18"/>
        <end position="340"/>
    </location>
</feature>
<name>A0ABP9UKA1_9BACT</name>
<comment type="similarity">
    <text evidence="1">Belongs to the membrane fusion protein (MFP) (TC 8.A.1) family.</text>
</comment>
<dbReference type="Gene3D" id="2.40.50.100">
    <property type="match status" value="1"/>
</dbReference>
<dbReference type="Gene3D" id="1.10.287.470">
    <property type="entry name" value="Helix hairpin bin"/>
    <property type="match status" value="1"/>
</dbReference>
<dbReference type="RefSeq" id="WP_353565288.1">
    <property type="nucleotide sequence ID" value="NZ_BAABRI010000002.1"/>
</dbReference>
<dbReference type="Pfam" id="PF25954">
    <property type="entry name" value="Beta-barrel_RND_2"/>
    <property type="match status" value="1"/>
</dbReference>
<dbReference type="PANTHER" id="PTHR30469:SF38">
    <property type="entry name" value="HLYD FAMILY SECRETION PROTEIN"/>
    <property type="match status" value="1"/>
</dbReference>
<reference evidence="7 8" key="1">
    <citation type="submission" date="2024-02" db="EMBL/GenBank/DDBJ databases">
        <title>Haloferula sargassicola NBRC 104335.</title>
        <authorList>
            <person name="Ichikawa N."/>
            <person name="Katano-Makiyama Y."/>
            <person name="Hidaka K."/>
        </authorList>
    </citation>
    <scope>NUCLEOTIDE SEQUENCE [LARGE SCALE GENOMIC DNA]</scope>
    <source>
        <strain evidence="7 8">NBRC 104335</strain>
    </source>
</reference>
<evidence type="ECO:0000259" key="4">
    <source>
        <dbReference type="Pfam" id="PF25917"/>
    </source>
</evidence>
<evidence type="ECO:0000259" key="6">
    <source>
        <dbReference type="Pfam" id="PF25989"/>
    </source>
</evidence>
<sequence>MKPSPLLAAALSLGLLAACGKRGPEAAEPEPLPTTTVQVQPVKSRPHAISEDIVGTVRSKHQATVEAKVSGRIERYLVATGQAVKSGDLIAEIDASEIGAKVEAARATSEQASRELDRYQRLLKSHAVTRQDYENIDARERVARAGLAEAETMLGHARVTAPFDGVVTAKLAEVGDLAMPGKPLARIEAPEALRFEADLPEALLGKVSLDDTLRVTFSGTDPIAAKVSEVAPVADSVSRTFRIKLDLPADAALRAGMFGRVAVPVAESDALAIPATAILQRGQMECAFVIADGHAWLRLVKTGQPLGEDVEILSGLEAGETIAIDPGSRMIDGQPVEVAP</sequence>
<keyword evidence="8" id="KW-1185">Reference proteome</keyword>
<evidence type="ECO:0000256" key="2">
    <source>
        <dbReference type="SAM" id="MobiDB-lite"/>
    </source>
</evidence>
<dbReference type="InterPro" id="IPR058637">
    <property type="entry name" value="YknX-like_C"/>
</dbReference>
<accession>A0ABP9UKA1</accession>
<evidence type="ECO:0000259" key="5">
    <source>
        <dbReference type="Pfam" id="PF25954"/>
    </source>
</evidence>
<feature type="domain" description="Multidrug resistance protein MdtA-like barrel-sandwich hybrid" evidence="4">
    <location>
        <begin position="62"/>
        <end position="184"/>
    </location>
</feature>
<feature type="domain" description="YknX-like C-terminal permuted SH3-like" evidence="6">
    <location>
        <begin position="270"/>
        <end position="338"/>
    </location>
</feature>
<evidence type="ECO:0000313" key="7">
    <source>
        <dbReference type="EMBL" id="GAA5481131.1"/>
    </source>
</evidence>
<dbReference type="Pfam" id="PF25917">
    <property type="entry name" value="BSH_RND"/>
    <property type="match status" value="1"/>
</dbReference>
<evidence type="ECO:0000256" key="3">
    <source>
        <dbReference type="SAM" id="SignalP"/>
    </source>
</evidence>